<dbReference type="PANTHER" id="PTHR30304:SF0">
    <property type="entry name" value="D-TAGATOSE-1,6-BISPHOSPHATE ALDOLASE SUBUNIT GATY-RELATED"/>
    <property type="match status" value="1"/>
</dbReference>
<protein>
    <submittedName>
        <fullName evidence="2">Class II fructose-bisphosphate aldolase</fullName>
    </submittedName>
</protein>
<comment type="caution">
    <text evidence="2">The sequence shown here is derived from an EMBL/GenBank/DDBJ whole genome shotgun (WGS) entry which is preliminary data.</text>
</comment>
<dbReference type="PANTHER" id="PTHR30304">
    <property type="entry name" value="D-TAGATOSE-1,6-BISPHOSPHATE ALDOLASE"/>
    <property type="match status" value="1"/>
</dbReference>
<dbReference type="PIRSF" id="PIRSF001359">
    <property type="entry name" value="F_bP_aldolase_II"/>
    <property type="match status" value="1"/>
</dbReference>
<dbReference type="Proteomes" id="UP000638560">
    <property type="component" value="Unassembled WGS sequence"/>
</dbReference>
<gene>
    <name evidence="2" type="ORF">I0C86_00860</name>
</gene>
<organism evidence="2 3">
    <name type="scientific">Plantactinospora alkalitolerans</name>
    <dbReference type="NCBI Taxonomy" id="2789879"/>
    <lineage>
        <taxon>Bacteria</taxon>
        <taxon>Bacillati</taxon>
        <taxon>Actinomycetota</taxon>
        <taxon>Actinomycetes</taxon>
        <taxon>Micromonosporales</taxon>
        <taxon>Micromonosporaceae</taxon>
        <taxon>Plantactinospora</taxon>
    </lineage>
</organism>
<proteinExistence type="predicted"/>
<keyword evidence="3" id="KW-1185">Reference proteome</keyword>
<dbReference type="EMBL" id="JADPUN010000030">
    <property type="protein sequence ID" value="MBF9127553.1"/>
    <property type="molecule type" value="Genomic_DNA"/>
</dbReference>
<dbReference type="InterPro" id="IPR000771">
    <property type="entry name" value="FBA_II"/>
</dbReference>
<comment type="cofactor">
    <cofactor evidence="1">
        <name>Zn(2+)</name>
        <dbReference type="ChEBI" id="CHEBI:29105"/>
    </cofactor>
</comment>
<dbReference type="InterPro" id="IPR013785">
    <property type="entry name" value="Aldolase_TIM"/>
</dbReference>
<reference evidence="2 3" key="1">
    <citation type="submission" date="2020-11" db="EMBL/GenBank/DDBJ databases">
        <title>A novel isolate from a Black sea contaminated sediment with potential to produce alkanes: Plantactinospora alkalitolerans sp. nov.</title>
        <authorList>
            <person name="Carro L."/>
            <person name="Veyisoglu A."/>
            <person name="Guven K."/>
            <person name="Schumann P."/>
            <person name="Klenk H.-P."/>
            <person name="Sahin N."/>
        </authorList>
    </citation>
    <scope>NUCLEOTIDE SEQUENCE [LARGE SCALE GENOMIC DNA]</scope>
    <source>
        <strain evidence="2 3">S1510</strain>
    </source>
</reference>
<dbReference type="Pfam" id="PF01116">
    <property type="entry name" value="F_bP_aldolase"/>
    <property type="match status" value="1"/>
</dbReference>
<evidence type="ECO:0000313" key="2">
    <source>
        <dbReference type="EMBL" id="MBF9127553.1"/>
    </source>
</evidence>
<dbReference type="SUPFAM" id="SSF51569">
    <property type="entry name" value="Aldolase"/>
    <property type="match status" value="1"/>
</dbReference>
<sequence>MPLTATGQLVGQAQANGTGVAAFNVITLEHAEAIVAGAEHAGRAVILQISENAVRFHHGRLAPIAAATIAVAELAAVPVAVHLDHVESRDLLHAVLGTGISSAMFDASTRDYAGNVAATAEAAGWAHEHGLWLEAELGEVGGKDGAHAPGVRTDPAEAVEFVAATGVDALAVAVGSSHAMTDRTAALDFDLIGRLREALAVPLVLHGSSGVPDGDLTRAVRAGIVKVNVGTILNVAFTDAVRAQLDAGPVVDPRRYLAPAREAVARTVAHLVTTIS</sequence>
<dbReference type="CDD" id="cd00947">
    <property type="entry name" value="TBP_aldolase_IIB"/>
    <property type="match status" value="1"/>
</dbReference>
<accession>A0ABS0GNJ0</accession>
<dbReference type="RefSeq" id="WP_196199218.1">
    <property type="nucleotide sequence ID" value="NZ_JADPUN010000030.1"/>
</dbReference>
<evidence type="ECO:0000313" key="3">
    <source>
        <dbReference type="Proteomes" id="UP000638560"/>
    </source>
</evidence>
<evidence type="ECO:0000256" key="1">
    <source>
        <dbReference type="ARBA" id="ARBA00001947"/>
    </source>
</evidence>
<dbReference type="InterPro" id="IPR050246">
    <property type="entry name" value="Class_II_FBP_aldolase"/>
</dbReference>
<dbReference type="Gene3D" id="3.20.20.70">
    <property type="entry name" value="Aldolase class I"/>
    <property type="match status" value="1"/>
</dbReference>
<name>A0ABS0GNJ0_9ACTN</name>